<evidence type="ECO:0000313" key="1">
    <source>
        <dbReference type="EMBL" id="MBM3274609.1"/>
    </source>
</evidence>
<gene>
    <name evidence="1" type="ORF">FJZ00_05630</name>
</gene>
<feature type="non-terminal residue" evidence="1">
    <location>
        <position position="102"/>
    </location>
</feature>
<proteinExistence type="predicted"/>
<dbReference type="PROSITE" id="PS51257">
    <property type="entry name" value="PROKAR_LIPOPROTEIN"/>
    <property type="match status" value="1"/>
</dbReference>
<name>A0A938BMW1_9BACT</name>
<evidence type="ECO:0000313" key="2">
    <source>
        <dbReference type="Proteomes" id="UP000703893"/>
    </source>
</evidence>
<dbReference type="Proteomes" id="UP000703893">
    <property type="component" value="Unassembled WGS sequence"/>
</dbReference>
<sequence>MTKTFSLPLAYSVGVAAGCALVVAGCHIAPGASVLRPVADAPAAVARSGGETDAAAKTPITRVLTPPGFGPVDLSRIQEVEGNTAIGGSVVGTDSIEINDAV</sequence>
<protein>
    <submittedName>
        <fullName evidence="1">Uncharacterized protein</fullName>
    </submittedName>
</protein>
<accession>A0A938BMW1</accession>
<organism evidence="1 2">
    <name type="scientific">Candidatus Tanganyikabacteria bacterium</name>
    <dbReference type="NCBI Taxonomy" id="2961651"/>
    <lineage>
        <taxon>Bacteria</taxon>
        <taxon>Bacillati</taxon>
        <taxon>Candidatus Sericytochromatia</taxon>
        <taxon>Candidatus Tanganyikabacteria</taxon>
    </lineage>
</organism>
<reference evidence="1 2" key="1">
    <citation type="submission" date="2019-03" db="EMBL/GenBank/DDBJ databases">
        <title>Lake Tanganyika Metagenome-Assembled Genomes (MAGs).</title>
        <authorList>
            <person name="Tran P."/>
        </authorList>
    </citation>
    <scope>NUCLEOTIDE SEQUENCE [LARGE SCALE GENOMIC DNA]</scope>
    <source>
        <strain evidence="1">K_DeepCast_65m_m2_236</strain>
    </source>
</reference>
<dbReference type="EMBL" id="VGJX01000269">
    <property type="protein sequence ID" value="MBM3274609.1"/>
    <property type="molecule type" value="Genomic_DNA"/>
</dbReference>
<comment type="caution">
    <text evidence="1">The sequence shown here is derived from an EMBL/GenBank/DDBJ whole genome shotgun (WGS) entry which is preliminary data.</text>
</comment>
<dbReference type="AlphaFoldDB" id="A0A938BMW1"/>